<dbReference type="InterPro" id="IPR001810">
    <property type="entry name" value="F-box_dom"/>
</dbReference>
<organism evidence="2 3">
    <name type="scientific">Brassicogethes aeneus</name>
    <name type="common">Rape pollen beetle</name>
    <name type="synonym">Meligethes aeneus</name>
    <dbReference type="NCBI Taxonomy" id="1431903"/>
    <lineage>
        <taxon>Eukaryota</taxon>
        <taxon>Metazoa</taxon>
        <taxon>Ecdysozoa</taxon>
        <taxon>Arthropoda</taxon>
        <taxon>Hexapoda</taxon>
        <taxon>Insecta</taxon>
        <taxon>Pterygota</taxon>
        <taxon>Neoptera</taxon>
        <taxon>Endopterygota</taxon>
        <taxon>Coleoptera</taxon>
        <taxon>Polyphaga</taxon>
        <taxon>Cucujiformia</taxon>
        <taxon>Nitidulidae</taxon>
        <taxon>Meligethinae</taxon>
        <taxon>Brassicogethes</taxon>
    </lineage>
</organism>
<dbReference type="OrthoDB" id="2095648at2759"/>
<dbReference type="PROSITE" id="PS50181">
    <property type="entry name" value="FBOX"/>
    <property type="match status" value="1"/>
</dbReference>
<dbReference type="EMBL" id="OV121138">
    <property type="protein sequence ID" value="CAH0560680.1"/>
    <property type="molecule type" value="Genomic_DNA"/>
</dbReference>
<evidence type="ECO:0000313" key="3">
    <source>
        <dbReference type="Proteomes" id="UP001154078"/>
    </source>
</evidence>
<keyword evidence="3" id="KW-1185">Reference proteome</keyword>
<gene>
    <name evidence="2" type="ORF">MELIAE_LOCUS10401</name>
</gene>
<dbReference type="Proteomes" id="UP001154078">
    <property type="component" value="Chromosome 7"/>
</dbReference>
<dbReference type="InterPro" id="IPR036322">
    <property type="entry name" value="WD40_repeat_dom_sf"/>
</dbReference>
<evidence type="ECO:0000259" key="1">
    <source>
        <dbReference type="PROSITE" id="PS50181"/>
    </source>
</evidence>
<sequence length="421" mass="49616">MMNLLPIEVIERIILKCDGKTLLNIQKIDENWCQLIEYLTQKTEIWKWCVHEEIPKNELVEYCQKYSESPADYRKWQSIYQKWLVWQNLGDDINYEIYSTPIEMARISCMAVCGNHVALGSEDGRLKIYKTTWAMVHSSRRLAVKIKSLAFIDCGTKEKEILCILISHATGLLVSEINSFNNEIVIPDVVSHSVFGSYICYEQVVCRTTICKLVKLDDDHLQLKVIWYSRIYSPRCMNMWNGICTFLIDSVVKYIEYEKPEFTPMYDLKEKTFIDFKFTSQDNSYSCQSRRILRDDVVITIYKNDDQEKSDFIEFCFLDESNGYSTKLFNSSDVFLFNRITCIFVYGNTLIIGLDIGNIYMYHVSSWKNLNLRNYDKKLIIGRHPIISIEVKEEDDERRFYIASRFCVHQLTGYSLKYKNL</sequence>
<evidence type="ECO:0000313" key="2">
    <source>
        <dbReference type="EMBL" id="CAH0560680.1"/>
    </source>
</evidence>
<dbReference type="SUPFAM" id="SSF50978">
    <property type="entry name" value="WD40 repeat-like"/>
    <property type="match status" value="1"/>
</dbReference>
<name>A0A9P0BCR5_BRAAE</name>
<reference evidence="2" key="1">
    <citation type="submission" date="2021-12" db="EMBL/GenBank/DDBJ databases">
        <authorList>
            <person name="King R."/>
        </authorList>
    </citation>
    <scope>NUCLEOTIDE SEQUENCE</scope>
</reference>
<feature type="domain" description="F-box" evidence="1">
    <location>
        <begin position="1"/>
        <end position="49"/>
    </location>
</feature>
<proteinExistence type="predicted"/>
<dbReference type="AlphaFoldDB" id="A0A9P0BCR5"/>
<protein>
    <recommendedName>
        <fullName evidence="1">F-box domain-containing protein</fullName>
    </recommendedName>
</protein>
<accession>A0A9P0BCR5</accession>